<evidence type="ECO:0000259" key="16">
    <source>
        <dbReference type="PROSITE" id="PS51910"/>
    </source>
</evidence>
<evidence type="ECO:0000256" key="6">
    <source>
        <dbReference type="ARBA" id="ARBA00023024"/>
    </source>
</evidence>
<dbReference type="InterPro" id="IPR036861">
    <property type="entry name" value="Endochitinase-like_sf"/>
</dbReference>
<dbReference type="GeneID" id="39597488"/>
<evidence type="ECO:0000256" key="13">
    <source>
        <dbReference type="SAM" id="MobiDB-lite"/>
    </source>
</evidence>
<dbReference type="AlphaFoldDB" id="A0A443HJD2"/>
<dbReference type="GO" id="GO:0008843">
    <property type="term" value="F:endochitinase activity"/>
    <property type="evidence" value="ECO:0007669"/>
    <property type="project" value="UniProtKB-EC"/>
</dbReference>
<comment type="caution">
    <text evidence="11">Lacks conserved residue(s) required for the propagation of feature annotation.</text>
</comment>
<feature type="disulfide bond" evidence="11">
    <location>
        <begin position="84"/>
        <end position="98"/>
    </location>
</feature>
<keyword evidence="9 12" id="KW-0326">Glycosidase</keyword>
<evidence type="ECO:0000256" key="14">
    <source>
        <dbReference type="SAM" id="SignalP"/>
    </source>
</evidence>
<evidence type="ECO:0000256" key="10">
    <source>
        <dbReference type="ARBA" id="ARBA00023326"/>
    </source>
</evidence>
<dbReference type="Proteomes" id="UP000283841">
    <property type="component" value="Unassembled WGS sequence"/>
</dbReference>
<dbReference type="InterPro" id="IPR001579">
    <property type="entry name" value="Glyco_hydro_18_chit_AS"/>
</dbReference>
<feature type="disulfide bond" evidence="11">
    <location>
        <begin position="79"/>
        <end position="91"/>
    </location>
</feature>
<evidence type="ECO:0000256" key="4">
    <source>
        <dbReference type="ARBA" id="ARBA00022669"/>
    </source>
</evidence>
<feature type="disulfide bond" evidence="11">
    <location>
        <begin position="102"/>
        <end position="106"/>
    </location>
</feature>
<gene>
    <name evidence="17" type="ORF">C8Q69DRAFT_408678</name>
</gene>
<keyword evidence="7" id="KW-0843">Virulence</keyword>
<comment type="caution">
    <text evidence="17">The sequence shown here is derived from an EMBL/GenBank/DDBJ whole genome shotgun (WGS) entry which is preliminary data.</text>
</comment>
<dbReference type="Pfam" id="PF00187">
    <property type="entry name" value="Chitin_bind_1"/>
    <property type="match status" value="1"/>
</dbReference>
<comment type="catalytic activity">
    <reaction evidence="1">
        <text>Random endo-hydrolysis of N-acetyl-beta-D-glucosaminide (1-&gt;4)-beta-linkages in chitin and chitodextrins.</text>
        <dbReference type="EC" id="3.2.1.14"/>
    </reaction>
</comment>
<dbReference type="RefSeq" id="XP_028481512.1">
    <property type="nucleotide sequence ID" value="XM_028628211.1"/>
</dbReference>
<keyword evidence="11" id="KW-1015">Disulfide bond</keyword>
<evidence type="ECO:0000259" key="15">
    <source>
        <dbReference type="PROSITE" id="PS50941"/>
    </source>
</evidence>
<dbReference type="SUPFAM" id="SSF54556">
    <property type="entry name" value="Chitinase insertion domain"/>
    <property type="match status" value="1"/>
</dbReference>
<feature type="compositionally biased region" description="Polar residues" evidence="13">
    <location>
        <begin position="951"/>
        <end position="962"/>
    </location>
</feature>
<evidence type="ECO:0000256" key="2">
    <source>
        <dbReference type="ARBA" id="ARBA00008682"/>
    </source>
</evidence>
<accession>A0A443HJD2</accession>
<dbReference type="InterPro" id="IPR001002">
    <property type="entry name" value="Chitin-bd_1"/>
</dbReference>
<dbReference type="InterPro" id="IPR053214">
    <property type="entry name" value="LysM12-like"/>
</dbReference>
<keyword evidence="10" id="KW-0624">Polysaccharide degradation</keyword>
<keyword evidence="5 12" id="KW-0378">Hydrolase</keyword>
<dbReference type="InterPro" id="IPR017853">
    <property type="entry name" value="GH"/>
</dbReference>
<dbReference type="VEuPathDB" id="FungiDB:C8Q69DRAFT_408678"/>
<dbReference type="InterPro" id="IPR001223">
    <property type="entry name" value="Glyco_hydro18_cat"/>
</dbReference>
<dbReference type="SUPFAM" id="SSF51445">
    <property type="entry name" value="(Trans)glycosidases"/>
    <property type="match status" value="1"/>
</dbReference>
<dbReference type="PANTHER" id="PTHR47700">
    <property type="entry name" value="V CHITINASE, PUTATIVE (AFU_ORTHOLOGUE AFUA_6G13720)-RELATED"/>
    <property type="match status" value="1"/>
</dbReference>
<reference evidence="17 18" key="1">
    <citation type="journal article" date="2018" name="Front. Microbiol.">
        <title>Genomic and genetic insights into a cosmopolitan fungus, Paecilomyces variotii (Eurotiales).</title>
        <authorList>
            <person name="Urquhart A.S."/>
            <person name="Mondo S.J."/>
            <person name="Makela M.R."/>
            <person name="Hane J.K."/>
            <person name="Wiebenga A."/>
            <person name="He G."/>
            <person name="Mihaltcheva S."/>
            <person name="Pangilinan J."/>
            <person name="Lipzen A."/>
            <person name="Barry K."/>
            <person name="de Vries R.P."/>
            <person name="Grigoriev I.V."/>
            <person name="Idnurm A."/>
        </authorList>
    </citation>
    <scope>NUCLEOTIDE SEQUENCE [LARGE SCALE GENOMIC DNA]</scope>
    <source>
        <strain evidence="17 18">CBS 101075</strain>
    </source>
</reference>
<dbReference type="EMBL" id="RCNU01000015">
    <property type="protein sequence ID" value="RWQ91867.1"/>
    <property type="molecule type" value="Genomic_DNA"/>
</dbReference>
<feature type="region of interest" description="Disordered" evidence="13">
    <location>
        <begin position="928"/>
        <end position="962"/>
    </location>
</feature>
<dbReference type="Gene3D" id="3.20.20.80">
    <property type="entry name" value="Glycosidases"/>
    <property type="match status" value="1"/>
</dbReference>
<keyword evidence="14" id="KW-0732">Signal</keyword>
<evidence type="ECO:0000313" key="17">
    <source>
        <dbReference type="EMBL" id="RWQ91867.1"/>
    </source>
</evidence>
<dbReference type="CDD" id="cd00035">
    <property type="entry name" value="ChtBD1"/>
    <property type="match status" value="1"/>
</dbReference>
<dbReference type="Gene3D" id="3.10.50.10">
    <property type="match status" value="1"/>
</dbReference>
<dbReference type="Gene3D" id="3.30.60.10">
    <property type="entry name" value="Endochitinase-like"/>
    <property type="match status" value="1"/>
</dbReference>
<evidence type="ECO:0000313" key="18">
    <source>
        <dbReference type="Proteomes" id="UP000283841"/>
    </source>
</evidence>
<evidence type="ECO:0000256" key="8">
    <source>
        <dbReference type="ARBA" id="ARBA00023277"/>
    </source>
</evidence>
<evidence type="ECO:0000256" key="9">
    <source>
        <dbReference type="ARBA" id="ARBA00023295"/>
    </source>
</evidence>
<dbReference type="PROSITE" id="PS01095">
    <property type="entry name" value="GH18_1"/>
    <property type="match status" value="1"/>
</dbReference>
<comment type="similarity">
    <text evidence="2">Belongs to the glycosyl hydrolase 18 family. Chitinase class V subfamily.</text>
</comment>
<evidence type="ECO:0000256" key="11">
    <source>
        <dbReference type="PROSITE-ProRule" id="PRU00261"/>
    </source>
</evidence>
<evidence type="ECO:0000256" key="3">
    <source>
        <dbReference type="ARBA" id="ARBA00012729"/>
    </source>
</evidence>
<keyword evidence="8" id="KW-0119">Carbohydrate metabolism</keyword>
<keyword evidence="18" id="KW-1185">Reference proteome</keyword>
<keyword evidence="6" id="KW-0146">Chitin degradation</keyword>
<dbReference type="SMART" id="SM00636">
    <property type="entry name" value="Glyco_18"/>
    <property type="match status" value="1"/>
</dbReference>
<feature type="chain" id="PRO_5019077960" description="chitinase" evidence="14">
    <location>
        <begin position="22"/>
        <end position="1140"/>
    </location>
</feature>
<feature type="domain" description="Chitin-binding type-1" evidence="15">
    <location>
        <begin position="65"/>
        <end position="108"/>
    </location>
</feature>
<name>A0A443HJD2_BYSSP</name>
<dbReference type="PROSITE" id="PS51910">
    <property type="entry name" value="GH18_2"/>
    <property type="match status" value="1"/>
</dbReference>
<keyword evidence="4 11" id="KW-0147">Chitin-binding</keyword>
<protein>
    <recommendedName>
        <fullName evidence="3">chitinase</fullName>
        <ecNumber evidence="3">3.2.1.14</ecNumber>
    </recommendedName>
</protein>
<dbReference type="InterPro" id="IPR029070">
    <property type="entry name" value="Chitinase_insertion_sf"/>
</dbReference>
<dbReference type="InterPro" id="IPR018371">
    <property type="entry name" value="Chitin-binding_1_CS"/>
</dbReference>
<feature type="signal peptide" evidence="14">
    <location>
        <begin position="1"/>
        <end position="21"/>
    </location>
</feature>
<dbReference type="EC" id="3.2.1.14" evidence="3"/>
<evidence type="ECO:0000256" key="12">
    <source>
        <dbReference type="RuleBase" id="RU000489"/>
    </source>
</evidence>
<feature type="compositionally biased region" description="Low complexity" evidence="13">
    <location>
        <begin position="928"/>
        <end position="950"/>
    </location>
</feature>
<dbReference type="SUPFAM" id="SSF57016">
    <property type="entry name" value="Plant lectins/antimicrobial peptides"/>
    <property type="match status" value="1"/>
</dbReference>
<dbReference type="STRING" id="264951.A0A443HJD2"/>
<dbReference type="Pfam" id="PF00704">
    <property type="entry name" value="Glyco_hydro_18"/>
    <property type="match status" value="1"/>
</dbReference>
<feature type="domain" description="GH18" evidence="16">
    <location>
        <begin position="121"/>
        <end position="475"/>
    </location>
</feature>
<evidence type="ECO:0000256" key="7">
    <source>
        <dbReference type="ARBA" id="ARBA00023026"/>
    </source>
</evidence>
<dbReference type="PANTHER" id="PTHR47700:SF2">
    <property type="entry name" value="CHITINASE"/>
    <property type="match status" value="1"/>
</dbReference>
<dbReference type="SMART" id="SM00270">
    <property type="entry name" value="ChtBD1"/>
    <property type="match status" value="2"/>
</dbReference>
<evidence type="ECO:0000256" key="1">
    <source>
        <dbReference type="ARBA" id="ARBA00000822"/>
    </source>
</evidence>
<dbReference type="GO" id="GO:0000272">
    <property type="term" value="P:polysaccharide catabolic process"/>
    <property type="evidence" value="ECO:0007669"/>
    <property type="project" value="UniProtKB-KW"/>
</dbReference>
<dbReference type="PROSITE" id="PS00026">
    <property type="entry name" value="CHIT_BIND_I_1"/>
    <property type="match status" value="1"/>
</dbReference>
<organism evidence="17 18">
    <name type="scientific">Byssochlamys spectabilis</name>
    <name type="common">Paecilomyces variotii</name>
    <dbReference type="NCBI Taxonomy" id="264951"/>
    <lineage>
        <taxon>Eukaryota</taxon>
        <taxon>Fungi</taxon>
        <taxon>Dikarya</taxon>
        <taxon>Ascomycota</taxon>
        <taxon>Pezizomycotina</taxon>
        <taxon>Eurotiomycetes</taxon>
        <taxon>Eurotiomycetidae</taxon>
        <taxon>Eurotiales</taxon>
        <taxon>Thermoascaceae</taxon>
        <taxon>Paecilomyces</taxon>
    </lineage>
</organism>
<dbReference type="GO" id="GO:0006032">
    <property type="term" value="P:chitin catabolic process"/>
    <property type="evidence" value="ECO:0007669"/>
    <property type="project" value="UniProtKB-KW"/>
</dbReference>
<dbReference type="GO" id="GO:0008061">
    <property type="term" value="F:chitin binding"/>
    <property type="evidence" value="ECO:0007669"/>
    <property type="project" value="UniProtKB-UniRule"/>
</dbReference>
<sequence>MNATLSRGLLLGSLLGTLVSAATGGSGTCSSTSECVSGCCSSSGYCGFGPDFCGDDVCISTCDALAECGPYAEVANTTCPLNVCCSPYGFCGTTEDFCGTGCQSNCDAVTEPSCSGTSSEAVYIGYYEAWNYQHPCDVIHPSDIDVAPWTHLYYAFAGINSETSEIETLYANDEEYIPEFTALKKKKSELKTFISVGGWDLGGEVFSSMVSFPGTRSAFITSASSFMKKYGFDGIDIDWEYPAASDRGGKTADTANYVSFLKELREECGDTYGITVTLPSSYWYLKGFDISSMAEYVDYFNFMSYDIHGTWDGESNYTSSVVNPHTNLTEISEGLDLLWRNNIDPGKVLLGLGFYGRSFTLLETNCTTPGCPFDTSAFTAGGASPGQCTQTSGILSDYEINRVLEEYDPIIQYNEAAAVNWITWNENQWVSFDNAKTFKQKADFANDLCLGGLFSWALDLGGPGSLANPNEMNALDTSMAGASTEGGSDGTGDFYVGQEIYNSDNGTVTGIGPINMIFPPSTLGSPTTIYPGPFITPLEVAWPTTTTITTNNTVYITTTVTRVVQTTTITLNPIITGTVQWWNWNITASNQTTGTTTLFPSIGIGPIVIQDNPNPLGMGTASHTVTSNRTIVVPPWPWSTTSLPTTVPTGPIIHFTEGSPPSPTCTANCGNKCTTFCEAPCMINCNSGYGGDSTGFDDPSDPDPPHHQKCAGPDCKNGECTGSLCAEFGCSGSNCDSDSGICLGSDCEETGCMGDDCGQGICKGSSCQTVGCIGSDCSSGSGTCFGIDCLSIGCLGALCNTSDGTCSGSDCHKVSCSGTNCKNGVCSGEGCTNEETDCESEEADMCTEFVYSTLDTAVSTYTTETSISCNTITACYAEATTTTTTISNTESAATPFMAWAAETDTAVMASAASKIDAAFRAAESSWTSTSTSTTSSTSTSTTTSTTSTTTGPAATSLADTTPNEVSYSCSGMSKRCGTFENLASFCKVAKSYLRGDEIYGTTSANSNSGACYTDDMNAGFGCGVFVKGEGCQLKGTAMQAAFDHLMDADLGGCKICGQVLFSNGCHMRVDYVSGCTQDNNGPAQFVTFNPDDSDDDDTTSATAAVSTSPAILTVSSPLLTRSPSAIPWVSVNNNNATMSV</sequence>
<evidence type="ECO:0000256" key="5">
    <source>
        <dbReference type="ARBA" id="ARBA00022801"/>
    </source>
</evidence>
<proteinExistence type="inferred from homology"/>
<dbReference type="InterPro" id="IPR011583">
    <property type="entry name" value="Chitinase_II/V-like_cat"/>
</dbReference>
<dbReference type="PROSITE" id="PS50941">
    <property type="entry name" value="CHIT_BIND_I_2"/>
    <property type="match status" value="1"/>
</dbReference>